<name>A0A841PZE1_9BACL</name>
<dbReference type="EMBL" id="JACHHJ010000003">
    <property type="protein sequence ID" value="MBB6450293.1"/>
    <property type="molecule type" value="Genomic_DNA"/>
</dbReference>
<dbReference type="Pfam" id="PF02632">
    <property type="entry name" value="BioY"/>
    <property type="match status" value="1"/>
</dbReference>
<keyword evidence="11" id="KW-1185">Reference proteome</keyword>
<dbReference type="GO" id="GO:0005886">
    <property type="term" value="C:plasma membrane"/>
    <property type="evidence" value="ECO:0007669"/>
    <property type="project" value="UniProtKB-SubCell"/>
</dbReference>
<dbReference type="InterPro" id="IPR003784">
    <property type="entry name" value="BioY"/>
</dbReference>
<keyword evidence="7 8" id="KW-0472">Membrane</keyword>
<protein>
    <recommendedName>
        <fullName evidence="8">Biotin transporter</fullName>
    </recommendedName>
</protein>
<evidence type="ECO:0000256" key="4">
    <source>
        <dbReference type="ARBA" id="ARBA00022475"/>
    </source>
</evidence>
<dbReference type="Gene3D" id="1.10.1760.20">
    <property type="match status" value="1"/>
</dbReference>
<comment type="caution">
    <text evidence="10">The sequence shown here is derived from an EMBL/GenBank/DDBJ whole genome shotgun (WGS) entry which is preliminary data.</text>
</comment>
<feature type="transmembrane region" description="Helical" evidence="9">
    <location>
        <begin position="55"/>
        <end position="73"/>
    </location>
</feature>
<feature type="transmembrane region" description="Helical" evidence="9">
    <location>
        <begin position="7"/>
        <end position="23"/>
    </location>
</feature>
<evidence type="ECO:0000256" key="8">
    <source>
        <dbReference type="PIRNR" id="PIRNR016661"/>
    </source>
</evidence>
<keyword evidence="4 8" id="KW-1003">Cell membrane</keyword>
<dbReference type="RefSeq" id="WP_184404347.1">
    <property type="nucleotide sequence ID" value="NZ_JACHHJ010000003.1"/>
</dbReference>
<accession>A0A841PZE1</accession>
<dbReference type="PANTHER" id="PTHR34295:SF4">
    <property type="entry name" value="BIOTIN TRANSPORTER BIOY-RELATED"/>
    <property type="match status" value="1"/>
</dbReference>
<dbReference type="AlphaFoldDB" id="A0A841PZE1"/>
<evidence type="ECO:0000256" key="2">
    <source>
        <dbReference type="ARBA" id="ARBA00010692"/>
    </source>
</evidence>
<evidence type="ECO:0000256" key="7">
    <source>
        <dbReference type="ARBA" id="ARBA00023136"/>
    </source>
</evidence>
<keyword evidence="3 8" id="KW-0813">Transport</keyword>
<evidence type="ECO:0000256" key="6">
    <source>
        <dbReference type="ARBA" id="ARBA00022989"/>
    </source>
</evidence>
<evidence type="ECO:0000256" key="3">
    <source>
        <dbReference type="ARBA" id="ARBA00022448"/>
    </source>
</evidence>
<gene>
    <name evidence="10" type="ORF">HNR44_002276</name>
</gene>
<feature type="transmembrane region" description="Helical" evidence="9">
    <location>
        <begin position="115"/>
        <end position="136"/>
    </location>
</feature>
<evidence type="ECO:0000256" key="5">
    <source>
        <dbReference type="ARBA" id="ARBA00022692"/>
    </source>
</evidence>
<comment type="similarity">
    <text evidence="2 8">Belongs to the BioY family.</text>
</comment>
<dbReference type="PIRSF" id="PIRSF016661">
    <property type="entry name" value="BioY"/>
    <property type="match status" value="1"/>
</dbReference>
<dbReference type="PANTHER" id="PTHR34295">
    <property type="entry name" value="BIOTIN TRANSPORTER BIOY"/>
    <property type="match status" value="1"/>
</dbReference>
<sequence>MSSRNVVYISMLVAITGVLGLIPPIPVPIIPVPITLQTLGVMLAGSLLGPKKGFFSMFLFVLLVAIGIPLLSGGRGGLGVLLGPSGGYILSWPIAALMIGWLIGRMKNVNMKNLLTINVAGGILLIYLCGSAWFAFITDLPFLPSFMANIAFVPGDLTKAVLTAFLTIKIRQAGVLPLQRQLNRQEISR</sequence>
<comment type="subcellular location">
    <subcellularLocation>
        <location evidence="1 8">Cell membrane</location>
        <topology evidence="1 8">Multi-pass membrane protein</topology>
    </subcellularLocation>
</comment>
<dbReference type="Proteomes" id="UP000568839">
    <property type="component" value="Unassembled WGS sequence"/>
</dbReference>
<keyword evidence="6 9" id="KW-1133">Transmembrane helix</keyword>
<evidence type="ECO:0000313" key="10">
    <source>
        <dbReference type="EMBL" id="MBB6450293.1"/>
    </source>
</evidence>
<evidence type="ECO:0000256" key="9">
    <source>
        <dbReference type="SAM" id="Phobius"/>
    </source>
</evidence>
<organism evidence="10 11">
    <name type="scientific">Geomicrobium halophilum</name>
    <dbReference type="NCBI Taxonomy" id="549000"/>
    <lineage>
        <taxon>Bacteria</taxon>
        <taxon>Bacillati</taxon>
        <taxon>Bacillota</taxon>
        <taxon>Bacilli</taxon>
        <taxon>Bacillales</taxon>
        <taxon>Geomicrobium</taxon>
    </lineage>
</organism>
<reference evidence="10 11" key="1">
    <citation type="submission" date="2020-08" db="EMBL/GenBank/DDBJ databases">
        <title>Genomic Encyclopedia of Type Strains, Phase IV (KMG-IV): sequencing the most valuable type-strain genomes for metagenomic binning, comparative biology and taxonomic classification.</title>
        <authorList>
            <person name="Goeker M."/>
        </authorList>
    </citation>
    <scope>NUCLEOTIDE SEQUENCE [LARGE SCALE GENOMIC DNA]</scope>
    <source>
        <strain evidence="10 11">DSM 21769</strain>
    </source>
</reference>
<keyword evidence="5 9" id="KW-0812">Transmembrane</keyword>
<proteinExistence type="inferred from homology"/>
<evidence type="ECO:0000256" key="1">
    <source>
        <dbReference type="ARBA" id="ARBA00004651"/>
    </source>
</evidence>
<feature type="transmembrane region" description="Helical" evidence="9">
    <location>
        <begin position="29"/>
        <end position="48"/>
    </location>
</feature>
<feature type="transmembrane region" description="Helical" evidence="9">
    <location>
        <begin position="85"/>
        <end position="103"/>
    </location>
</feature>
<dbReference type="GO" id="GO:0015225">
    <property type="term" value="F:biotin transmembrane transporter activity"/>
    <property type="evidence" value="ECO:0007669"/>
    <property type="project" value="UniProtKB-UniRule"/>
</dbReference>
<evidence type="ECO:0000313" key="11">
    <source>
        <dbReference type="Proteomes" id="UP000568839"/>
    </source>
</evidence>